<sequence length="282" mass="31894">MLNKIITLDRSNQLIQEIPPYARQDDVDFVMYTYPQVLNGLKSPENFVFTWVNSGARITLFDEPRFPGLTSEELIEAADYPVPHEKVIVQTEVPYPGGGHGPTCLWLVQRTAHGYNAIPLAFANDTLTYSGLFLIFDRRHRHADGTPVLDFKAPVSLRALHSPSELIAHHHMLLRFFRTLCQPAVEIENVEPDERLNRARVRRGHTPMPMQHVVRLPAVIIHRGPLADARAREFGPRATHNRRSHRRTLASGRSINVRSCVINAGIGAPPVPQAFHIEEPEE</sequence>
<organism evidence="1 2">
    <name type="scientific">Shinella sumterensis</name>
    <dbReference type="NCBI Taxonomy" id="1967501"/>
    <lineage>
        <taxon>Bacteria</taxon>
        <taxon>Pseudomonadati</taxon>
        <taxon>Pseudomonadota</taxon>
        <taxon>Alphaproteobacteria</taxon>
        <taxon>Hyphomicrobiales</taxon>
        <taxon>Rhizobiaceae</taxon>
        <taxon>Shinella</taxon>
    </lineage>
</organism>
<proteinExistence type="predicted"/>
<evidence type="ECO:0000313" key="1">
    <source>
        <dbReference type="EMBL" id="WLS00878.1"/>
    </source>
</evidence>
<geneLocation type="plasmid" evidence="1 2">
    <name>unnamed3</name>
</geneLocation>
<dbReference type="RefSeq" id="WP_306040888.1">
    <property type="nucleotide sequence ID" value="NZ_CP132305.1"/>
</dbReference>
<evidence type="ECO:0000313" key="2">
    <source>
        <dbReference type="Proteomes" id="UP001234585"/>
    </source>
</evidence>
<accession>A0AA50HA20</accession>
<protein>
    <submittedName>
        <fullName evidence="1">Uncharacterized protein</fullName>
    </submittedName>
</protein>
<keyword evidence="1" id="KW-0614">Plasmid</keyword>
<dbReference type="EMBL" id="CP132305">
    <property type="protein sequence ID" value="WLS00878.1"/>
    <property type="molecule type" value="Genomic_DNA"/>
</dbReference>
<keyword evidence="2" id="KW-1185">Reference proteome</keyword>
<reference evidence="1 2" key="1">
    <citation type="submission" date="2023-08" db="EMBL/GenBank/DDBJ databases">
        <title>Pathogen: clinical or host-associated sample.</title>
        <authorList>
            <person name="Hergert J."/>
            <person name="Casey R."/>
            <person name="Wagner J."/>
            <person name="Young E.L."/>
            <person name="Oakeson K.F."/>
        </authorList>
    </citation>
    <scope>NUCLEOTIDE SEQUENCE [LARGE SCALE GENOMIC DNA]</scope>
    <source>
        <strain evidence="1 2">1760953</strain>
        <plasmid evidence="1 2">unnamed3</plasmid>
    </source>
</reference>
<name>A0AA50HA20_9HYPH</name>
<dbReference type="Proteomes" id="UP001234585">
    <property type="component" value="Plasmid unnamed3"/>
</dbReference>
<gene>
    <name evidence="1" type="ORF">Q9313_25385</name>
</gene>
<dbReference type="AlphaFoldDB" id="A0AA50HA20"/>